<keyword evidence="3" id="KW-1185">Reference proteome</keyword>
<evidence type="ECO:0000313" key="2">
    <source>
        <dbReference type="EnsemblPlants" id="Ma05_p05220.1"/>
    </source>
</evidence>
<dbReference type="Proteomes" id="UP000012960">
    <property type="component" value="Unplaced"/>
</dbReference>
<dbReference type="Gramene" id="Ma05_t05220.1">
    <property type="protein sequence ID" value="Ma05_p05220.1"/>
    <property type="gene ID" value="Ma05_g05220"/>
</dbReference>
<reference evidence="1" key="1">
    <citation type="submission" date="2021-03" db="EMBL/GenBank/DDBJ databases">
        <authorList>
            <consortium name="Genoscope - CEA"/>
            <person name="William W."/>
        </authorList>
    </citation>
    <scope>NUCLEOTIDE SEQUENCE</scope>
    <source>
        <strain evidence="1">Doubled-haploid Pahang</strain>
    </source>
</reference>
<name>A0A804J161_MUSAM</name>
<dbReference type="EMBL" id="HG996470">
    <property type="protein sequence ID" value="CAG1837580.1"/>
    <property type="molecule type" value="Genomic_DNA"/>
</dbReference>
<protein>
    <submittedName>
        <fullName evidence="1">(wild Malaysian banana) hypothetical protein</fullName>
    </submittedName>
</protein>
<dbReference type="AlphaFoldDB" id="A0A804J161"/>
<organism evidence="2 3">
    <name type="scientific">Musa acuminata subsp. malaccensis</name>
    <name type="common">Wild banana</name>
    <name type="synonym">Musa malaccensis</name>
    <dbReference type="NCBI Taxonomy" id="214687"/>
    <lineage>
        <taxon>Eukaryota</taxon>
        <taxon>Viridiplantae</taxon>
        <taxon>Streptophyta</taxon>
        <taxon>Embryophyta</taxon>
        <taxon>Tracheophyta</taxon>
        <taxon>Spermatophyta</taxon>
        <taxon>Magnoliopsida</taxon>
        <taxon>Liliopsida</taxon>
        <taxon>Zingiberales</taxon>
        <taxon>Musaceae</taxon>
        <taxon>Musa</taxon>
    </lineage>
</organism>
<dbReference type="InParanoid" id="A0A804J161"/>
<proteinExistence type="predicted"/>
<sequence length="56" mass="6578">MDRRKSSKRCSATTHTNVARTKWHWNRIEWSNMKTHEFAQPSKSNPLIAVSVHDSQ</sequence>
<accession>A0A804J161</accession>
<evidence type="ECO:0000313" key="3">
    <source>
        <dbReference type="Proteomes" id="UP000012960"/>
    </source>
</evidence>
<gene>
    <name evidence="1" type="ORF">GSMUA_257570.1</name>
</gene>
<reference evidence="2" key="2">
    <citation type="submission" date="2021-05" db="UniProtKB">
        <authorList>
            <consortium name="EnsemblPlants"/>
        </authorList>
    </citation>
    <scope>IDENTIFICATION</scope>
    <source>
        <strain evidence="2">subsp. malaccensis</strain>
    </source>
</reference>
<evidence type="ECO:0000313" key="1">
    <source>
        <dbReference type="EMBL" id="CAG1837580.1"/>
    </source>
</evidence>
<dbReference type="EnsemblPlants" id="Ma05_t05220.1">
    <property type="protein sequence ID" value="Ma05_p05220.1"/>
    <property type="gene ID" value="Ma05_g05220"/>
</dbReference>